<sequence>MIKSDMRDDAGNGRYPDKIVPERRDPSVYGRQPVNSVQARPWRQWHTAASPQPAAALEVAQPRKPQWGRWIYFAILLGIAYIALRFVYLNFFWFSASGFINGTQYNVAPSDTVSIKEILVSPSDTVEEGDLLAKLSSPALVQSLAKNEAEMARLQSDLAQRSVTSSGNESQLQAEVQSLQAEMEYLESQYFQETQQLNALRELVEAGATQRGNLDQLQSQHNKTWAEYRRVEAQLASTRSQLATLRGSKESSGAPELSQRLAALKELHTSIEDQLAALELRAPMAGTVSRVPVSKGDVLRAGEPAVEIVDKNQLRAYLYFPPAAQGKLQKDMVIPVSRADGSKLELVVNKVYPSMESLPEELQRNYRPGSSAIVVEARPKDDKTFALDMTSGTPIEGRIPRWSLPTTVTEPFERVADETSTGAKKAVQDAKLSLESAVEKSGVLSNLTTAAAKQ</sequence>
<dbReference type="SUPFAM" id="SSF56954">
    <property type="entry name" value="Outer membrane efflux proteins (OEP)"/>
    <property type="match status" value="1"/>
</dbReference>
<evidence type="ECO:0000256" key="4">
    <source>
        <dbReference type="ARBA" id="ARBA00023136"/>
    </source>
</evidence>
<evidence type="ECO:0000313" key="9">
    <source>
        <dbReference type="Proteomes" id="UP000765845"/>
    </source>
</evidence>
<dbReference type="RefSeq" id="WP_168449584.1">
    <property type="nucleotide sequence ID" value="NZ_JAAWWK010000002.1"/>
</dbReference>
<dbReference type="InterPro" id="IPR050739">
    <property type="entry name" value="MFP"/>
</dbReference>
<proteinExistence type="predicted"/>
<reference evidence="8 9" key="1">
    <citation type="submission" date="2020-04" db="EMBL/GenBank/DDBJ databases">
        <authorList>
            <person name="Yoon J."/>
        </authorList>
    </citation>
    <scope>NUCLEOTIDE SEQUENCE [LARGE SCALE GENOMIC DNA]</scope>
    <source>
        <strain evidence="8 9">KMU-166</strain>
    </source>
</reference>
<keyword evidence="4 7" id="KW-0472">Membrane</keyword>
<feature type="region of interest" description="Disordered" evidence="6">
    <location>
        <begin position="1"/>
        <end position="26"/>
    </location>
</feature>
<evidence type="ECO:0000256" key="3">
    <source>
        <dbReference type="ARBA" id="ARBA00022989"/>
    </source>
</evidence>
<gene>
    <name evidence="8" type="ORF">HCU74_06415</name>
</gene>
<feature type="transmembrane region" description="Helical" evidence="7">
    <location>
        <begin position="70"/>
        <end position="94"/>
    </location>
</feature>
<name>A0ABX1GD29_9GAMM</name>
<dbReference type="PANTHER" id="PTHR30386">
    <property type="entry name" value="MEMBRANE FUSION SUBUNIT OF EMRAB-TOLC MULTIDRUG EFFLUX PUMP"/>
    <property type="match status" value="1"/>
</dbReference>
<dbReference type="PANTHER" id="PTHR30386:SF26">
    <property type="entry name" value="TRANSPORT PROTEIN COMB"/>
    <property type="match status" value="1"/>
</dbReference>
<accession>A0ABX1GD29</accession>
<protein>
    <submittedName>
        <fullName evidence="8">HlyD family efflux transporter periplasmic adaptor subunit</fullName>
    </submittedName>
</protein>
<keyword evidence="5" id="KW-0175">Coiled coil</keyword>
<dbReference type="EMBL" id="JAAWWK010000002">
    <property type="protein sequence ID" value="NKI17053.1"/>
    <property type="molecule type" value="Genomic_DNA"/>
</dbReference>
<evidence type="ECO:0000256" key="6">
    <source>
        <dbReference type="SAM" id="MobiDB-lite"/>
    </source>
</evidence>
<keyword evidence="3 7" id="KW-1133">Transmembrane helix</keyword>
<comment type="subcellular location">
    <subcellularLocation>
        <location evidence="1">Membrane</location>
        <topology evidence="1">Single-pass membrane protein</topology>
    </subcellularLocation>
</comment>
<evidence type="ECO:0000313" key="8">
    <source>
        <dbReference type="EMBL" id="NKI17053.1"/>
    </source>
</evidence>
<comment type="caution">
    <text evidence="8">The sequence shown here is derived from an EMBL/GenBank/DDBJ whole genome shotgun (WGS) entry which is preliminary data.</text>
</comment>
<feature type="coiled-coil region" evidence="5">
    <location>
        <begin position="169"/>
        <end position="196"/>
    </location>
</feature>
<dbReference type="Gene3D" id="2.40.50.100">
    <property type="match status" value="1"/>
</dbReference>
<evidence type="ECO:0000256" key="5">
    <source>
        <dbReference type="SAM" id="Coils"/>
    </source>
</evidence>
<keyword evidence="2 7" id="KW-0812">Transmembrane</keyword>
<evidence type="ECO:0000256" key="2">
    <source>
        <dbReference type="ARBA" id="ARBA00022692"/>
    </source>
</evidence>
<evidence type="ECO:0000256" key="7">
    <source>
        <dbReference type="SAM" id="Phobius"/>
    </source>
</evidence>
<organism evidence="8 9">
    <name type="scientific">Spongiibacter thalassae</name>
    <dbReference type="NCBI Taxonomy" id="2721624"/>
    <lineage>
        <taxon>Bacteria</taxon>
        <taxon>Pseudomonadati</taxon>
        <taxon>Pseudomonadota</taxon>
        <taxon>Gammaproteobacteria</taxon>
        <taxon>Cellvibrionales</taxon>
        <taxon>Spongiibacteraceae</taxon>
        <taxon>Spongiibacter</taxon>
    </lineage>
</organism>
<dbReference type="Proteomes" id="UP000765845">
    <property type="component" value="Unassembled WGS sequence"/>
</dbReference>
<keyword evidence="9" id="KW-1185">Reference proteome</keyword>
<evidence type="ECO:0000256" key="1">
    <source>
        <dbReference type="ARBA" id="ARBA00004167"/>
    </source>
</evidence>